<evidence type="ECO:0000313" key="1">
    <source>
        <dbReference type="EMBL" id="MEA5446259.1"/>
    </source>
</evidence>
<proteinExistence type="predicted"/>
<dbReference type="RefSeq" id="WP_346052408.1">
    <property type="nucleotide sequence ID" value="NZ_JAYGII010000025.1"/>
</dbReference>
<evidence type="ECO:0000313" key="2">
    <source>
        <dbReference type="Proteomes" id="UP001302316"/>
    </source>
</evidence>
<gene>
    <name evidence="1" type="ORF">VCB98_10555</name>
</gene>
<dbReference type="Gene3D" id="3.90.550.10">
    <property type="entry name" value="Spore Coat Polysaccharide Biosynthesis Protein SpsA, Chain A"/>
    <property type="match status" value="1"/>
</dbReference>
<dbReference type="SUPFAM" id="SSF53448">
    <property type="entry name" value="Nucleotide-diphospho-sugar transferases"/>
    <property type="match status" value="1"/>
</dbReference>
<comment type="caution">
    <text evidence="1">The sequence shown here is derived from an EMBL/GenBank/DDBJ whole genome shotgun (WGS) entry which is preliminary data.</text>
</comment>
<dbReference type="InterPro" id="IPR029044">
    <property type="entry name" value="Nucleotide-diphossugar_trans"/>
</dbReference>
<protein>
    <submittedName>
        <fullName evidence="1">Uncharacterized protein</fullName>
    </submittedName>
</protein>
<dbReference type="EMBL" id="JAYGII010000025">
    <property type="protein sequence ID" value="MEA5446259.1"/>
    <property type="molecule type" value="Genomic_DNA"/>
</dbReference>
<dbReference type="AlphaFoldDB" id="A0AAP6JJ13"/>
<dbReference type="Proteomes" id="UP001302316">
    <property type="component" value="Unassembled WGS sequence"/>
</dbReference>
<keyword evidence="2" id="KW-1185">Reference proteome</keyword>
<accession>A0AAP6JJ13</accession>
<organism evidence="1 2">
    <name type="scientific">Natronospira elongata</name>
    <dbReference type="NCBI Taxonomy" id="3110268"/>
    <lineage>
        <taxon>Bacteria</taxon>
        <taxon>Pseudomonadati</taxon>
        <taxon>Pseudomonadota</taxon>
        <taxon>Gammaproteobacteria</taxon>
        <taxon>Natronospirales</taxon>
        <taxon>Natronospiraceae</taxon>
        <taxon>Natronospira</taxon>
    </lineage>
</organism>
<name>A0AAP6JJ13_9GAMM</name>
<sequence length="251" mass="27717">MTSSRDLAYLIAMGHRRYRMAARAAVDSLLGPGQFHGDVVLFTDKPMRMPGNVRVVVVDDPDLLAQPKRLKFRVGRFVDLAAYHRVMFFDADLVSRGPIVERIAEPLDAGGMVCTDDIAQTVDMGLCCRCLEPAELAEHGGRSLGVNSGFFAARGDLIQGFLDVWEGIVDDCADREGEGFDQPGLNAAMLRAALPVSMVRGLMWFPRRDPKGHYCLPNAPLVHFHGAGRSWSRTFRMRAFARDAIAGRRLA</sequence>
<reference evidence="1 2" key="1">
    <citation type="submission" date="2023-12" db="EMBL/GenBank/DDBJ databases">
        <title>Whole-genome sequencing of halo(alkali)philic microorganisms from hypersaline lakes.</title>
        <authorList>
            <person name="Sorokin D.Y."/>
            <person name="Merkel A.Y."/>
            <person name="Messina E."/>
            <person name="Yakimov M."/>
        </authorList>
    </citation>
    <scope>NUCLEOTIDE SEQUENCE [LARGE SCALE GENOMIC DNA]</scope>
    <source>
        <strain evidence="1 2">AB-CW1</strain>
    </source>
</reference>